<dbReference type="AlphaFoldDB" id="A0A1A9URR8"/>
<sequence length="131" mass="14287">MATPEVDENLLERLDHSSIYKPNDKPLSIGSGQLENRNIFNKIVALPLIHNAWASLEILNLSKKSHLLSSTQQGGSMPNTSSSVPFLLSSSMQSIRSRRPSTVLSTGPLGSGTGLWQQLGSGMLPHHRCWV</sequence>
<dbReference type="Proteomes" id="UP000078200">
    <property type="component" value="Unassembled WGS sequence"/>
</dbReference>
<keyword evidence="2" id="KW-1185">Reference proteome</keyword>
<name>A0A1A9URR8_GLOAU</name>
<dbReference type="VEuPathDB" id="VectorBase:GAUT013206"/>
<protein>
    <submittedName>
        <fullName evidence="1">Uncharacterized protein</fullName>
    </submittedName>
</protein>
<accession>A0A1A9URR8</accession>
<evidence type="ECO:0000313" key="1">
    <source>
        <dbReference type="EnsemblMetazoa" id="GAUT013206-PA"/>
    </source>
</evidence>
<evidence type="ECO:0000313" key="2">
    <source>
        <dbReference type="Proteomes" id="UP000078200"/>
    </source>
</evidence>
<proteinExistence type="predicted"/>
<organism evidence="1 2">
    <name type="scientific">Glossina austeni</name>
    <name type="common">Savannah tsetse fly</name>
    <dbReference type="NCBI Taxonomy" id="7395"/>
    <lineage>
        <taxon>Eukaryota</taxon>
        <taxon>Metazoa</taxon>
        <taxon>Ecdysozoa</taxon>
        <taxon>Arthropoda</taxon>
        <taxon>Hexapoda</taxon>
        <taxon>Insecta</taxon>
        <taxon>Pterygota</taxon>
        <taxon>Neoptera</taxon>
        <taxon>Endopterygota</taxon>
        <taxon>Diptera</taxon>
        <taxon>Brachycera</taxon>
        <taxon>Muscomorpha</taxon>
        <taxon>Hippoboscoidea</taxon>
        <taxon>Glossinidae</taxon>
        <taxon>Glossina</taxon>
    </lineage>
</organism>
<reference evidence="1" key="1">
    <citation type="submission" date="2020-05" db="UniProtKB">
        <authorList>
            <consortium name="EnsemblMetazoa"/>
        </authorList>
    </citation>
    <scope>IDENTIFICATION</scope>
    <source>
        <strain evidence="1">TTRI</strain>
    </source>
</reference>
<dbReference type="EnsemblMetazoa" id="GAUT013206-RA">
    <property type="protein sequence ID" value="GAUT013206-PA"/>
    <property type="gene ID" value="GAUT013206"/>
</dbReference>